<gene>
    <name evidence="2" type="ORF">AFUS01_LOCUS18488</name>
</gene>
<name>A0A8J2K7K8_9HEXA</name>
<dbReference type="AlphaFoldDB" id="A0A8J2K7K8"/>
<comment type="caution">
    <text evidence="2">The sequence shown here is derived from an EMBL/GenBank/DDBJ whole genome shotgun (WGS) entry which is preliminary data.</text>
</comment>
<proteinExistence type="predicted"/>
<dbReference type="Proteomes" id="UP000708208">
    <property type="component" value="Unassembled WGS sequence"/>
</dbReference>
<dbReference type="EMBL" id="CAJVCH010184275">
    <property type="protein sequence ID" value="CAG7729796.1"/>
    <property type="molecule type" value="Genomic_DNA"/>
</dbReference>
<feature type="non-terminal residue" evidence="2">
    <location>
        <position position="1"/>
    </location>
</feature>
<accession>A0A8J2K7K8</accession>
<feature type="region of interest" description="Disordered" evidence="1">
    <location>
        <begin position="1"/>
        <end position="51"/>
    </location>
</feature>
<evidence type="ECO:0000313" key="3">
    <source>
        <dbReference type="Proteomes" id="UP000708208"/>
    </source>
</evidence>
<feature type="compositionally biased region" description="Basic and acidic residues" evidence="1">
    <location>
        <begin position="16"/>
        <end position="38"/>
    </location>
</feature>
<protein>
    <submittedName>
        <fullName evidence="2">Uncharacterized protein</fullName>
    </submittedName>
</protein>
<keyword evidence="3" id="KW-1185">Reference proteome</keyword>
<evidence type="ECO:0000256" key="1">
    <source>
        <dbReference type="SAM" id="MobiDB-lite"/>
    </source>
</evidence>
<sequence>LQKNTGFPKSYLVDPNGREDFRDPSEKIKGGGQTKKENAFGSSAGCPLGRH</sequence>
<reference evidence="2" key="1">
    <citation type="submission" date="2021-06" db="EMBL/GenBank/DDBJ databases">
        <authorList>
            <person name="Hodson N. C."/>
            <person name="Mongue J. A."/>
            <person name="Jaron S. K."/>
        </authorList>
    </citation>
    <scope>NUCLEOTIDE SEQUENCE</scope>
</reference>
<evidence type="ECO:0000313" key="2">
    <source>
        <dbReference type="EMBL" id="CAG7729796.1"/>
    </source>
</evidence>
<organism evidence="2 3">
    <name type="scientific">Allacma fusca</name>
    <dbReference type="NCBI Taxonomy" id="39272"/>
    <lineage>
        <taxon>Eukaryota</taxon>
        <taxon>Metazoa</taxon>
        <taxon>Ecdysozoa</taxon>
        <taxon>Arthropoda</taxon>
        <taxon>Hexapoda</taxon>
        <taxon>Collembola</taxon>
        <taxon>Symphypleona</taxon>
        <taxon>Sminthuridae</taxon>
        <taxon>Allacma</taxon>
    </lineage>
</organism>